<keyword evidence="4" id="KW-1185">Reference proteome</keyword>
<dbReference type="KEGG" id="fcy:FRACYDRAFT_240454"/>
<feature type="region of interest" description="Disordered" evidence="1">
    <location>
        <begin position="58"/>
        <end position="79"/>
    </location>
</feature>
<feature type="signal peptide" evidence="2">
    <location>
        <begin position="1"/>
        <end position="23"/>
    </location>
</feature>
<feature type="region of interest" description="Disordered" evidence="1">
    <location>
        <begin position="147"/>
        <end position="167"/>
    </location>
</feature>
<dbReference type="OrthoDB" id="39451at2759"/>
<dbReference type="Proteomes" id="UP000095751">
    <property type="component" value="Unassembled WGS sequence"/>
</dbReference>
<protein>
    <submittedName>
        <fullName evidence="3">Uncharacterized protein</fullName>
    </submittedName>
</protein>
<evidence type="ECO:0000313" key="3">
    <source>
        <dbReference type="EMBL" id="OEU15758.1"/>
    </source>
</evidence>
<gene>
    <name evidence="3" type="ORF">FRACYDRAFT_240454</name>
</gene>
<feature type="compositionally biased region" description="Basic and acidic residues" evidence="1">
    <location>
        <begin position="147"/>
        <end position="159"/>
    </location>
</feature>
<organism evidence="3 4">
    <name type="scientific">Fragilariopsis cylindrus CCMP1102</name>
    <dbReference type="NCBI Taxonomy" id="635003"/>
    <lineage>
        <taxon>Eukaryota</taxon>
        <taxon>Sar</taxon>
        <taxon>Stramenopiles</taxon>
        <taxon>Ochrophyta</taxon>
        <taxon>Bacillariophyta</taxon>
        <taxon>Bacillariophyceae</taxon>
        <taxon>Bacillariophycidae</taxon>
        <taxon>Bacillariales</taxon>
        <taxon>Bacillariaceae</taxon>
        <taxon>Fragilariopsis</taxon>
    </lineage>
</organism>
<sequence length="167" mass="18607">MTHFLVPLLVSVVVASVAVDVDGFVSTTSTATTRYFQQQQQQKLCSTTELFFGIPKFLEPKNDDDDENNNKSSKDPMLENEKKIGLGSLFQLITAGAGAPFLGDFQGVDKETGNLMFSLEANNLVDEDGKSKQTSMPYFESGWVDPKDLEKEEKRKQDGGFKLPWQK</sequence>
<dbReference type="EMBL" id="KV784359">
    <property type="protein sequence ID" value="OEU15758.1"/>
    <property type="molecule type" value="Genomic_DNA"/>
</dbReference>
<feature type="compositionally biased region" description="Basic and acidic residues" evidence="1">
    <location>
        <begin position="68"/>
        <end position="79"/>
    </location>
</feature>
<keyword evidence="2" id="KW-0732">Signal</keyword>
<evidence type="ECO:0000313" key="4">
    <source>
        <dbReference type="Proteomes" id="UP000095751"/>
    </source>
</evidence>
<proteinExistence type="predicted"/>
<name>A0A1E7FC45_9STRA</name>
<accession>A0A1E7FC45</accession>
<evidence type="ECO:0000256" key="1">
    <source>
        <dbReference type="SAM" id="MobiDB-lite"/>
    </source>
</evidence>
<dbReference type="AlphaFoldDB" id="A0A1E7FC45"/>
<feature type="chain" id="PRO_5009192925" evidence="2">
    <location>
        <begin position="24"/>
        <end position="167"/>
    </location>
</feature>
<dbReference type="InParanoid" id="A0A1E7FC45"/>
<reference evidence="3 4" key="1">
    <citation type="submission" date="2016-09" db="EMBL/GenBank/DDBJ databases">
        <title>Extensive genetic diversity and differential bi-allelic expression allows diatom success in the polar Southern Ocean.</title>
        <authorList>
            <consortium name="DOE Joint Genome Institute"/>
            <person name="Mock T."/>
            <person name="Otillar R.P."/>
            <person name="Strauss J."/>
            <person name="Dupont C."/>
            <person name="Frickenhaus S."/>
            <person name="Maumus F."/>
            <person name="Mcmullan M."/>
            <person name="Sanges R."/>
            <person name="Schmutz J."/>
            <person name="Toseland A."/>
            <person name="Valas R."/>
            <person name="Veluchamy A."/>
            <person name="Ward B.J."/>
            <person name="Allen A."/>
            <person name="Barry K."/>
            <person name="Falciatore A."/>
            <person name="Ferrante M."/>
            <person name="Fortunato A.E."/>
            <person name="Gloeckner G."/>
            <person name="Gruber A."/>
            <person name="Hipkin R."/>
            <person name="Janech M."/>
            <person name="Kroth P."/>
            <person name="Leese F."/>
            <person name="Lindquist E."/>
            <person name="Lyon B.R."/>
            <person name="Martin J."/>
            <person name="Mayer C."/>
            <person name="Parker M."/>
            <person name="Quesneville H."/>
            <person name="Raymond J."/>
            <person name="Uhlig C."/>
            <person name="Valentin K.U."/>
            <person name="Worden A.Z."/>
            <person name="Armbrust E.V."/>
            <person name="Bowler C."/>
            <person name="Green B."/>
            <person name="Moulton V."/>
            <person name="Van Oosterhout C."/>
            <person name="Grigoriev I."/>
        </authorList>
    </citation>
    <scope>NUCLEOTIDE SEQUENCE [LARGE SCALE GENOMIC DNA]</scope>
    <source>
        <strain evidence="3 4">CCMP1102</strain>
    </source>
</reference>
<evidence type="ECO:0000256" key="2">
    <source>
        <dbReference type="SAM" id="SignalP"/>
    </source>
</evidence>